<sequence length="68" mass="7836">QPISRTSPQVLSTGRKRTGVATTTETAPLARNQDKPRRHKHTRHPFWKPQKGRRPTPAHKAQLEKLEH</sequence>
<name>A0A843VT83_COLES</name>
<accession>A0A843VT83</accession>
<feature type="compositionally biased region" description="Basic residues" evidence="1">
    <location>
        <begin position="36"/>
        <end position="57"/>
    </location>
</feature>
<comment type="caution">
    <text evidence="2">The sequence shown here is derived from an EMBL/GenBank/DDBJ whole genome shotgun (WGS) entry which is preliminary data.</text>
</comment>
<dbReference type="Proteomes" id="UP000652761">
    <property type="component" value="Unassembled WGS sequence"/>
</dbReference>
<evidence type="ECO:0000313" key="2">
    <source>
        <dbReference type="EMBL" id="MQL96214.1"/>
    </source>
</evidence>
<reference evidence="2" key="1">
    <citation type="submission" date="2017-07" db="EMBL/GenBank/DDBJ databases">
        <title>Taro Niue Genome Assembly and Annotation.</title>
        <authorList>
            <person name="Atibalentja N."/>
            <person name="Keating K."/>
            <person name="Fields C.J."/>
        </authorList>
    </citation>
    <scope>NUCLEOTIDE SEQUENCE</scope>
    <source>
        <strain evidence="2">Niue_2</strain>
        <tissue evidence="2">Leaf</tissue>
    </source>
</reference>
<keyword evidence="3" id="KW-1185">Reference proteome</keyword>
<protein>
    <submittedName>
        <fullName evidence="2">Uncharacterized protein</fullName>
    </submittedName>
</protein>
<gene>
    <name evidence="2" type="ORF">Taro_028891</name>
</gene>
<feature type="region of interest" description="Disordered" evidence="1">
    <location>
        <begin position="1"/>
        <end position="68"/>
    </location>
</feature>
<proteinExistence type="predicted"/>
<feature type="compositionally biased region" description="Polar residues" evidence="1">
    <location>
        <begin position="1"/>
        <end position="12"/>
    </location>
</feature>
<feature type="non-terminal residue" evidence="2">
    <location>
        <position position="1"/>
    </location>
</feature>
<dbReference type="AlphaFoldDB" id="A0A843VT83"/>
<evidence type="ECO:0000313" key="3">
    <source>
        <dbReference type="Proteomes" id="UP000652761"/>
    </source>
</evidence>
<evidence type="ECO:0000256" key="1">
    <source>
        <dbReference type="SAM" id="MobiDB-lite"/>
    </source>
</evidence>
<organism evidence="2 3">
    <name type="scientific">Colocasia esculenta</name>
    <name type="common">Wild taro</name>
    <name type="synonym">Arum esculentum</name>
    <dbReference type="NCBI Taxonomy" id="4460"/>
    <lineage>
        <taxon>Eukaryota</taxon>
        <taxon>Viridiplantae</taxon>
        <taxon>Streptophyta</taxon>
        <taxon>Embryophyta</taxon>
        <taxon>Tracheophyta</taxon>
        <taxon>Spermatophyta</taxon>
        <taxon>Magnoliopsida</taxon>
        <taxon>Liliopsida</taxon>
        <taxon>Araceae</taxon>
        <taxon>Aroideae</taxon>
        <taxon>Colocasieae</taxon>
        <taxon>Colocasia</taxon>
    </lineage>
</organism>
<dbReference type="EMBL" id="NMUH01001889">
    <property type="protein sequence ID" value="MQL96214.1"/>
    <property type="molecule type" value="Genomic_DNA"/>
</dbReference>